<dbReference type="Proteomes" id="UP001213646">
    <property type="component" value="Unassembled WGS sequence"/>
</dbReference>
<organism evidence="1 2">
    <name type="scientific">Parabacteroides johnsonii</name>
    <dbReference type="NCBI Taxonomy" id="387661"/>
    <lineage>
        <taxon>Bacteria</taxon>
        <taxon>Pseudomonadati</taxon>
        <taxon>Bacteroidota</taxon>
        <taxon>Bacteroidia</taxon>
        <taxon>Bacteroidales</taxon>
        <taxon>Tannerellaceae</taxon>
        <taxon>Parabacteroides</taxon>
    </lineage>
</organism>
<dbReference type="AlphaFoldDB" id="A0AAW6I5M7"/>
<accession>A0AAW6I5M7</accession>
<dbReference type="RefSeq" id="WP_195485909.1">
    <property type="nucleotide sequence ID" value="NZ_JADNJZ010000041.1"/>
</dbReference>
<evidence type="ECO:0000313" key="1">
    <source>
        <dbReference type="EMBL" id="MDC7150053.1"/>
    </source>
</evidence>
<name>A0AAW6I5M7_9BACT</name>
<proteinExistence type="predicted"/>
<dbReference type="EMBL" id="JAQPYX010000090">
    <property type="protein sequence ID" value="MDC7150053.1"/>
    <property type="molecule type" value="Genomic_DNA"/>
</dbReference>
<evidence type="ECO:0000313" key="2">
    <source>
        <dbReference type="Proteomes" id="UP001213646"/>
    </source>
</evidence>
<sequence>MLNKEFHSGFPIINCNFVLKKDNNLIGNIIGISTMELKTLIVECTAYEIDAGRKEAKKLTKKREHFCKGY</sequence>
<reference evidence="1" key="1">
    <citation type="submission" date="2023-01" db="EMBL/GenBank/DDBJ databases">
        <title>Exploring GABA producing Bacteroides strains toward improving mental health.</title>
        <authorList>
            <person name="Yousuf B."/>
            <person name="Bouhlel N.E."/>
            <person name="Mottawea W."/>
            <person name="Hammami R."/>
        </authorList>
    </citation>
    <scope>NUCLEOTIDE SEQUENCE</scope>
    <source>
        <strain evidence="1">UO.H1047</strain>
    </source>
</reference>
<gene>
    <name evidence="1" type="ORF">PQG89_11520</name>
</gene>
<protein>
    <submittedName>
        <fullName evidence="1">Uncharacterized protein</fullName>
    </submittedName>
</protein>
<comment type="caution">
    <text evidence="1">The sequence shown here is derived from an EMBL/GenBank/DDBJ whole genome shotgun (WGS) entry which is preliminary data.</text>
</comment>